<dbReference type="EMBL" id="CP047020">
    <property type="protein sequence ID" value="QHA05896.1"/>
    <property type="molecule type" value="Genomic_DNA"/>
</dbReference>
<dbReference type="InterPro" id="IPR003018">
    <property type="entry name" value="GAF"/>
</dbReference>
<name>A0A6I6NC85_9ACTN</name>
<evidence type="ECO:0000313" key="2">
    <source>
        <dbReference type="EMBL" id="QHA05896.1"/>
    </source>
</evidence>
<dbReference type="Pfam" id="PF13185">
    <property type="entry name" value="GAF_2"/>
    <property type="match status" value="1"/>
</dbReference>
<organism evidence="2 3">
    <name type="scientific">Streptomyces broussonetiae</name>
    <dbReference type="NCBI Taxonomy" id="2686304"/>
    <lineage>
        <taxon>Bacteria</taxon>
        <taxon>Bacillati</taxon>
        <taxon>Actinomycetota</taxon>
        <taxon>Actinomycetes</taxon>
        <taxon>Kitasatosporales</taxon>
        <taxon>Streptomycetaceae</taxon>
        <taxon>Streptomyces</taxon>
    </lineage>
</organism>
<keyword evidence="3" id="KW-1185">Reference proteome</keyword>
<dbReference type="KEGG" id="sbro:GQF42_23755"/>
<dbReference type="InterPro" id="IPR029016">
    <property type="entry name" value="GAF-like_dom_sf"/>
</dbReference>
<sequence>MNHFQNLVGPLEQVTASYRAVRPRSARKVSVTQRADQLAAWVALSLDEPAALKNLHDEAAELRDVARLSDALPRIAEGAMTLIGAEFGNIQFLNPLDDSLVLVTQSGFKQEFLDHFAVVHDNRSVCGRAARQCAQAVTPDVREDPAFTPHQKTFRAAGVRAVQSTPLVDRAGRLVGVISTHASQPGRPSDQDLWTMQLYAQLAGEAVARHLAGPRVDGHPADLPHNSTDLYRRAALLEGAGPRSGVTHWVYRVDEPCGSEGCRMYGVHPAQWRGRMTTDSPGQDAEYVAALVVRELMADWDMRGLRSKRPVHVHVWRGWEGTLQSAAFTMELQPDPRADRPPAVDAL</sequence>
<dbReference type="SMART" id="SM00065">
    <property type="entry name" value="GAF"/>
    <property type="match status" value="1"/>
</dbReference>
<accession>A0A6I6NC85</accession>
<feature type="domain" description="GAF" evidence="1">
    <location>
        <begin position="67"/>
        <end position="217"/>
    </location>
</feature>
<protein>
    <submittedName>
        <fullName evidence="2">GAF domain-containing protein</fullName>
    </submittedName>
</protein>
<dbReference type="Proteomes" id="UP000436138">
    <property type="component" value="Chromosome"/>
</dbReference>
<evidence type="ECO:0000259" key="1">
    <source>
        <dbReference type="SMART" id="SM00065"/>
    </source>
</evidence>
<gene>
    <name evidence="2" type="ORF">GQF42_23755</name>
</gene>
<dbReference type="RefSeq" id="WP_158923031.1">
    <property type="nucleotide sequence ID" value="NZ_CP047020.1"/>
</dbReference>
<dbReference type="Gene3D" id="3.30.450.40">
    <property type="match status" value="1"/>
</dbReference>
<evidence type="ECO:0000313" key="3">
    <source>
        <dbReference type="Proteomes" id="UP000436138"/>
    </source>
</evidence>
<proteinExistence type="predicted"/>
<dbReference type="SUPFAM" id="SSF55781">
    <property type="entry name" value="GAF domain-like"/>
    <property type="match status" value="1"/>
</dbReference>
<dbReference type="AlphaFoldDB" id="A0A6I6NC85"/>
<reference evidence="2 3" key="1">
    <citation type="submission" date="2019-12" db="EMBL/GenBank/DDBJ databases">
        <title>Streptomyces sp. strain T44 isolated from rhizosphere soil of Broussonetia papyrifera.</title>
        <authorList>
            <person name="Mo P."/>
        </authorList>
    </citation>
    <scope>NUCLEOTIDE SEQUENCE [LARGE SCALE GENOMIC DNA]</scope>
    <source>
        <strain evidence="2 3">T44</strain>
    </source>
</reference>